<feature type="transmembrane region" description="Helical" evidence="2">
    <location>
        <begin position="23"/>
        <end position="44"/>
    </location>
</feature>
<organism evidence="3 4">
    <name type="scientific">Mycolicibacterium rutilum</name>
    <name type="common">Mycobacterium rutilum</name>
    <dbReference type="NCBI Taxonomy" id="370526"/>
    <lineage>
        <taxon>Bacteria</taxon>
        <taxon>Bacillati</taxon>
        <taxon>Actinomycetota</taxon>
        <taxon>Actinomycetes</taxon>
        <taxon>Mycobacteriales</taxon>
        <taxon>Mycobacteriaceae</taxon>
        <taxon>Mycolicibacterium</taxon>
    </lineage>
</organism>
<evidence type="ECO:0000313" key="3">
    <source>
        <dbReference type="EMBL" id="SEH90733.1"/>
    </source>
</evidence>
<protein>
    <submittedName>
        <fullName evidence="3">Uncharacterized membrane protein</fullName>
    </submittedName>
</protein>
<feature type="transmembrane region" description="Helical" evidence="2">
    <location>
        <begin position="114"/>
        <end position="133"/>
    </location>
</feature>
<keyword evidence="2" id="KW-0472">Membrane</keyword>
<dbReference type="Pfam" id="PF10011">
    <property type="entry name" value="DUF2254"/>
    <property type="match status" value="1"/>
</dbReference>
<gene>
    <name evidence="3" type="ORF">SAMN04489835_5520</name>
</gene>
<reference evidence="4" key="1">
    <citation type="submission" date="2016-10" db="EMBL/GenBank/DDBJ databases">
        <authorList>
            <person name="Varghese N."/>
            <person name="Submissions S."/>
        </authorList>
    </citation>
    <scope>NUCLEOTIDE SEQUENCE [LARGE SCALE GENOMIC DNA]</scope>
    <source>
        <strain evidence="4">DSM 45405</strain>
    </source>
</reference>
<dbReference type="Proteomes" id="UP000182915">
    <property type="component" value="Chromosome I"/>
</dbReference>
<dbReference type="InterPro" id="IPR018723">
    <property type="entry name" value="DUF2254_membrane"/>
</dbReference>
<feature type="transmembrane region" description="Helical" evidence="2">
    <location>
        <begin position="145"/>
        <end position="164"/>
    </location>
</feature>
<dbReference type="OrthoDB" id="2955631at2"/>
<name>A0A1H6LYS9_MYCRU</name>
<dbReference type="AlphaFoldDB" id="A0A1H6LYS9"/>
<keyword evidence="2" id="KW-0812">Transmembrane</keyword>
<feature type="transmembrane region" description="Helical" evidence="2">
    <location>
        <begin position="64"/>
        <end position="93"/>
    </location>
</feature>
<dbReference type="EMBL" id="LT629971">
    <property type="protein sequence ID" value="SEH90733.1"/>
    <property type="molecule type" value="Genomic_DNA"/>
</dbReference>
<keyword evidence="2" id="KW-1133">Transmembrane helix</keyword>
<evidence type="ECO:0000256" key="2">
    <source>
        <dbReference type="SAM" id="Phobius"/>
    </source>
</evidence>
<evidence type="ECO:0000256" key="1">
    <source>
        <dbReference type="SAM" id="MobiDB-lite"/>
    </source>
</evidence>
<evidence type="ECO:0000313" key="4">
    <source>
        <dbReference type="Proteomes" id="UP000182915"/>
    </source>
</evidence>
<sequence length="447" mass="48687">MVRRVPSSALWTSTALYRFRERLFALPALVLVAGVVLAEVTAFLDDVVGVDTSLPLTVEMNSNAATWLLSTVAGATITTAGVVFSLTVVSLQLASSQFSPRVMRSFIRDRVSQLVIGSLVATFVFCVLTLRHISGDPTSNAPRVSMTTAIVLAVATVLLIIAYLNRLAYGLQVGEVVRTIAAEADEVIDEQARETRAETPAPNPPDHTGKDPIAEDHLAVHAAADGWVTQSGSRHILAAVPPATVVRLETRTGAYIHRGEVLMTLWPKPPDPARVERRLLATVEVADIRTMQQDIDFGIRQLVDIALRALSPAVNDPTTAADVVLRLGSLMRRLLARDMPPQSVAGADGRVLLRPWDLSHEEYVRHAFDQIRQTSLSQPHVVATLLRVLHMLIEHARAVGRDEYVPALRTQVRLLTESVASRGDIHPVDLQRLQQISGGADPAEHDL</sequence>
<keyword evidence="4" id="KW-1185">Reference proteome</keyword>
<dbReference type="RefSeq" id="WP_083409902.1">
    <property type="nucleotide sequence ID" value="NZ_LT629971.1"/>
</dbReference>
<feature type="region of interest" description="Disordered" evidence="1">
    <location>
        <begin position="191"/>
        <end position="212"/>
    </location>
</feature>
<proteinExistence type="predicted"/>
<dbReference type="STRING" id="370526.SAMN04489835_5520"/>
<accession>A0A1H6LYS9</accession>